<accession>A0A1M7IQ39</accession>
<dbReference type="AlphaFoldDB" id="A0A1M7IQ39"/>
<dbReference type="InterPro" id="IPR013974">
    <property type="entry name" value="SAF"/>
</dbReference>
<dbReference type="RefSeq" id="WP_073255567.1">
    <property type="nucleotide sequence ID" value="NZ_FRCR01000005.1"/>
</dbReference>
<proteinExistence type="predicted"/>
<protein>
    <submittedName>
        <fullName evidence="2">Pilus assembly protein CpaB</fullName>
    </submittedName>
</protein>
<gene>
    <name evidence="2" type="ORF">SAMN05660826_00988</name>
</gene>
<dbReference type="Pfam" id="PF16976">
    <property type="entry name" value="RcpC"/>
    <property type="match status" value="1"/>
</dbReference>
<keyword evidence="3" id="KW-1185">Reference proteome</keyword>
<evidence type="ECO:0000259" key="1">
    <source>
        <dbReference type="SMART" id="SM00858"/>
    </source>
</evidence>
<dbReference type="Pfam" id="PF08666">
    <property type="entry name" value="SAF"/>
    <property type="match status" value="1"/>
</dbReference>
<dbReference type="SMART" id="SM00858">
    <property type="entry name" value="SAF"/>
    <property type="match status" value="1"/>
</dbReference>
<dbReference type="NCBIfam" id="TIGR03177">
    <property type="entry name" value="pilus_cpaB"/>
    <property type="match status" value="1"/>
</dbReference>
<name>A0A1M7IQ39_9FIRM</name>
<dbReference type="CDD" id="cd11614">
    <property type="entry name" value="SAF_CpaB_FlgA_like"/>
    <property type="match status" value="1"/>
</dbReference>
<dbReference type="EMBL" id="FRCR01000005">
    <property type="protein sequence ID" value="SHM42698.1"/>
    <property type="molecule type" value="Genomic_DNA"/>
</dbReference>
<dbReference type="InterPro" id="IPR031571">
    <property type="entry name" value="RcpC_dom"/>
</dbReference>
<sequence length="232" mass="25218">MRNKWIFVLSLIFALAAGYGVYEYLGEMKASYTSTENLRQVVVAKKKIPPRVIITEDMVEVREVPAAYLIEGTVTEKKSAVGKLSRSEIYPGEMLLSAKLLDRASTGAGLSAKVEPGKRAISIPVDNVVGLHGLINTGDRVDVIVTYALPEQKITVTASVVQNVPVLAVNASLDTPAQLKEEPKTITLMVEPRDAEKIALAIQQGSIQLVLRSPQDNKINPLSPVSLQKMLE</sequence>
<dbReference type="STRING" id="447595.SAMN05660826_00988"/>
<dbReference type="InterPro" id="IPR017592">
    <property type="entry name" value="Pilus_assmbl_Flp-typ_CpaB"/>
</dbReference>
<dbReference type="Proteomes" id="UP000184375">
    <property type="component" value="Unassembled WGS sequence"/>
</dbReference>
<reference evidence="3" key="1">
    <citation type="submission" date="2016-11" db="EMBL/GenBank/DDBJ databases">
        <authorList>
            <person name="Varghese N."/>
            <person name="Submissions S."/>
        </authorList>
    </citation>
    <scope>NUCLEOTIDE SEQUENCE [LARGE SCALE GENOMIC DNA]</scope>
    <source>
        <strain evidence="3">DSM 18802</strain>
    </source>
</reference>
<dbReference type="OrthoDB" id="163768at2"/>
<dbReference type="Gene3D" id="3.90.1210.10">
    <property type="entry name" value="Antifreeze-like/N-acetylneuraminic acid synthase C-terminal domain"/>
    <property type="match status" value="1"/>
</dbReference>
<evidence type="ECO:0000313" key="3">
    <source>
        <dbReference type="Proteomes" id="UP000184375"/>
    </source>
</evidence>
<organism evidence="2 3">
    <name type="scientific">Caldanaerovirga acetigignens</name>
    <dbReference type="NCBI Taxonomy" id="447595"/>
    <lineage>
        <taxon>Bacteria</taxon>
        <taxon>Bacillati</taxon>
        <taxon>Bacillota</taxon>
        <taxon>Clostridia</taxon>
        <taxon>Thermosediminibacterales</taxon>
        <taxon>Thermosediminibacteraceae</taxon>
        <taxon>Caldanaerovirga</taxon>
    </lineage>
</organism>
<feature type="domain" description="SAF" evidence="1">
    <location>
        <begin position="39"/>
        <end position="101"/>
    </location>
</feature>
<evidence type="ECO:0000313" key="2">
    <source>
        <dbReference type="EMBL" id="SHM42698.1"/>
    </source>
</evidence>